<dbReference type="InterPro" id="IPR026371">
    <property type="entry name" value="PGF_CTERM"/>
</dbReference>
<name>M0BYV6_9EURY</name>
<feature type="compositionally biased region" description="Polar residues" evidence="2">
    <location>
        <begin position="270"/>
        <end position="295"/>
    </location>
</feature>
<accession>M0BYV6</accession>
<evidence type="ECO:0000256" key="2">
    <source>
        <dbReference type="SAM" id="MobiDB-lite"/>
    </source>
</evidence>
<dbReference type="NCBIfam" id="TIGR04126">
    <property type="entry name" value="PGF_CTERM"/>
    <property type="match status" value="1"/>
</dbReference>
<dbReference type="Proteomes" id="UP000011657">
    <property type="component" value="Unassembled WGS sequence"/>
</dbReference>
<dbReference type="eggNOG" id="arCOG10803">
    <property type="taxonomic scope" value="Archaea"/>
</dbReference>
<protein>
    <recommendedName>
        <fullName evidence="5">PGF-CTERM sorting domain-containing protein</fullName>
    </recommendedName>
</protein>
<keyword evidence="4" id="KW-1185">Reference proteome</keyword>
<comment type="caution">
    <text evidence="3">The sequence shown here is derived from an EMBL/GenBank/DDBJ whole genome shotgun (WGS) entry which is preliminary data.</text>
</comment>
<dbReference type="AlphaFoldDB" id="M0BYV6"/>
<proteinExistence type="predicted"/>
<evidence type="ECO:0000313" key="4">
    <source>
        <dbReference type="Proteomes" id="UP000011657"/>
    </source>
</evidence>
<dbReference type="PATRIC" id="fig|1227488.3.peg.3315"/>
<reference evidence="3 4" key="1">
    <citation type="journal article" date="2014" name="PLoS Genet.">
        <title>Phylogenetically driven sequencing of extremely halophilic archaea reveals strategies for static and dynamic osmo-response.</title>
        <authorList>
            <person name="Becker E.A."/>
            <person name="Seitzer P.M."/>
            <person name="Tritt A."/>
            <person name="Larsen D."/>
            <person name="Krusor M."/>
            <person name="Yao A.I."/>
            <person name="Wu D."/>
            <person name="Madern D."/>
            <person name="Eisen J.A."/>
            <person name="Darling A.E."/>
            <person name="Facciotti M.T."/>
        </authorList>
    </citation>
    <scope>NUCLEOTIDE SEQUENCE [LARGE SCALE GENOMIC DNA]</scope>
    <source>
        <strain evidence="3 4">JCM 13891</strain>
    </source>
</reference>
<dbReference type="EMBL" id="AOIS01000054">
    <property type="protein sequence ID" value="ELZ16130.1"/>
    <property type="molecule type" value="Genomic_DNA"/>
</dbReference>
<dbReference type="RefSeq" id="WP_008895594.1">
    <property type="nucleotide sequence ID" value="NZ_AOIS01000054.1"/>
</dbReference>
<dbReference type="GO" id="GO:0030115">
    <property type="term" value="C:S-layer"/>
    <property type="evidence" value="ECO:0007669"/>
    <property type="project" value="UniProtKB-SubCell"/>
</dbReference>
<sequence length="335" mass="34844">MMPSRNAVAAGLVALLLVGSLGAVGMIAAASGAPAADATAGANAQEDDTAQNVSEEAYVEPAPEEGELYYEASNGDWVSYVNPRDEYRSPYLGDGSGKIGVTLLNEAGEPIVGETVPNTTITIPTGETVSWHSHADPITVRLPLTEHYDRPLDADQFGTTDDLPQGDGYMDSHTIEMHGHPEDATIEYGEARVSGEHADKIEVVGYIQKAHDTWETDIDPLEAAEPYEEAGGGWTYEPNGSHGQVIVVLQLDSDVTGADGGSAVDDGTNDSDGINATDGENTSDPANETETSPADETNGDDGNDDDGSSEMPGFGVPAVVVALTVAALVAARRTG</sequence>
<feature type="region of interest" description="Disordered" evidence="2">
    <location>
        <begin position="257"/>
        <end position="313"/>
    </location>
</feature>
<keyword evidence="1" id="KW-0732">Signal</keyword>
<organism evidence="3 4">
    <name type="scientific">Haloterrigena salina JCM 13891</name>
    <dbReference type="NCBI Taxonomy" id="1227488"/>
    <lineage>
        <taxon>Archaea</taxon>
        <taxon>Methanobacteriati</taxon>
        <taxon>Methanobacteriota</taxon>
        <taxon>Stenosarchaea group</taxon>
        <taxon>Halobacteria</taxon>
        <taxon>Halobacteriales</taxon>
        <taxon>Natrialbaceae</taxon>
        <taxon>Haloterrigena</taxon>
    </lineage>
</organism>
<evidence type="ECO:0000256" key="1">
    <source>
        <dbReference type="ARBA" id="ARBA00022729"/>
    </source>
</evidence>
<gene>
    <name evidence="3" type="ORF">C477_16590</name>
</gene>
<evidence type="ECO:0000313" key="3">
    <source>
        <dbReference type="EMBL" id="ELZ16130.1"/>
    </source>
</evidence>
<evidence type="ECO:0008006" key="5">
    <source>
        <dbReference type="Google" id="ProtNLM"/>
    </source>
</evidence>
<dbReference type="GO" id="GO:0005886">
    <property type="term" value="C:plasma membrane"/>
    <property type="evidence" value="ECO:0007669"/>
    <property type="project" value="UniProtKB-SubCell"/>
</dbReference>
<feature type="compositionally biased region" description="Acidic residues" evidence="2">
    <location>
        <begin position="297"/>
        <end position="308"/>
    </location>
</feature>
<dbReference type="OrthoDB" id="170617at2157"/>